<evidence type="ECO:0000256" key="1">
    <source>
        <dbReference type="ARBA" id="ARBA00022679"/>
    </source>
</evidence>
<keyword evidence="3" id="KW-1185">Reference proteome</keyword>
<dbReference type="Gene3D" id="3.40.50.10540">
    <property type="entry name" value="Crotonobetainyl-coa:carnitine coa-transferase, domain 1"/>
    <property type="match status" value="1"/>
</dbReference>
<organism evidence="2 3">
    <name type="scientific">Devosia honganensis</name>
    <dbReference type="NCBI Taxonomy" id="1610527"/>
    <lineage>
        <taxon>Bacteria</taxon>
        <taxon>Pseudomonadati</taxon>
        <taxon>Pseudomonadota</taxon>
        <taxon>Alphaproteobacteria</taxon>
        <taxon>Hyphomicrobiales</taxon>
        <taxon>Devosiaceae</taxon>
        <taxon>Devosia</taxon>
    </lineage>
</organism>
<dbReference type="EMBL" id="JBHRYD010000001">
    <property type="protein sequence ID" value="MFC3704242.1"/>
    <property type="molecule type" value="Genomic_DNA"/>
</dbReference>
<protein>
    <submittedName>
        <fullName evidence="2">CaiB/BaiF CoA transferase family protein</fullName>
    </submittedName>
</protein>
<reference evidence="3" key="1">
    <citation type="journal article" date="2019" name="Int. J. Syst. Evol. Microbiol.">
        <title>The Global Catalogue of Microorganisms (GCM) 10K type strain sequencing project: providing services to taxonomists for standard genome sequencing and annotation.</title>
        <authorList>
            <consortium name="The Broad Institute Genomics Platform"/>
            <consortium name="The Broad Institute Genome Sequencing Center for Infectious Disease"/>
            <person name="Wu L."/>
            <person name="Ma J."/>
        </authorList>
    </citation>
    <scope>NUCLEOTIDE SEQUENCE [LARGE SCALE GENOMIC DNA]</scope>
    <source>
        <strain evidence="3">KCTC 42281</strain>
    </source>
</reference>
<dbReference type="Proteomes" id="UP001595613">
    <property type="component" value="Unassembled WGS sequence"/>
</dbReference>
<dbReference type="RefSeq" id="WP_380095676.1">
    <property type="nucleotide sequence ID" value="NZ_JBHRYD010000001.1"/>
</dbReference>
<gene>
    <name evidence="2" type="ORF">ACFOOL_05665</name>
</gene>
<dbReference type="InterPro" id="IPR003673">
    <property type="entry name" value="CoA-Trfase_fam_III"/>
</dbReference>
<dbReference type="PANTHER" id="PTHR48207:SF4">
    <property type="entry name" value="BLL6097 PROTEIN"/>
    <property type="match status" value="1"/>
</dbReference>
<dbReference type="PANTHER" id="PTHR48207">
    <property type="entry name" value="SUCCINATE--HYDROXYMETHYLGLUTARATE COA-TRANSFERASE"/>
    <property type="match status" value="1"/>
</dbReference>
<dbReference type="InterPro" id="IPR044855">
    <property type="entry name" value="CoA-Trfase_III_dom3_sf"/>
</dbReference>
<dbReference type="InterPro" id="IPR023606">
    <property type="entry name" value="CoA-Trfase_III_dom_1_sf"/>
</dbReference>
<keyword evidence="1 2" id="KW-0808">Transferase</keyword>
<comment type="caution">
    <text evidence="2">The sequence shown here is derived from an EMBL/GenBank/DDBJ whole genome shotgun (WGS) entry which is preliminary data.</text>
</comment>
<evidence type="ECO:0000313" key="2">
    <source>
        <dbReference type="EMBL" id="MFC3704242.1"/>
    </source>
</evidence>
<dbReference type="Gene3D" id="3.30.1540.10">
    <property type="entry name" value="formyl-coa transferase, domain 3"/>
    <property type="match status" value="1"/>
</dbReference>
<dbReference type="SUPFAM" id="SSF89796">
    <property type="entry name" value="CoA-transferase family III (CaiB/BaiF)"/>
    <property type="match status" value="1"/>
</dbReference>
<name>A0ABV7WZ73_9HYPH</name>
<evidence type="ECO:0000313" key="3">
    <source>
        <dbReference type="Proteomes" id="UP001595613"/>
    </source>
</evidence>
<accession>A0ABV7WZ73</accession>
<dbReference type="GO" id="GO:0016740">
    <property type="term" value="F:transferase activity"/>
    <property type="evidence" value="ECO:0007669"/>
    <property type="project" value="UniProtKB-KW"/>
</dbReference>
<dbReference type="Pfam" id="PF02515">
    <property type="entry name" value="CoA_transf_3"/>
    <property type="match status" value="1"/>
</dbReference>
<proteinExistence type="predicted"/>
<sequence length="407" mass="43653">MSVKVLGGIKVLDFSRVFAGPAATQVLGDMGADILKIEPPGGDEARYYGMTRERLEKFGGTSPSFLALNRNKRSMEIDLRHEDGKAIARKLAAGVDVVVHNYRPGVMERLGLGYEALAEHNPRLIYAEFSAYGRQGPLSHVGANDLALQAHSGLISITGEPGRSPVRCGSAIVDLHGSLALVAGILGAIIHRGQTGRGQRVEASLMLSAAHLMSYFYTEYWMDGTMHQPMGTANHLSVPNQAFPAADGEVVIIASTDEMWQRFAHAMGPETLDIPEFSHVFARRQNRVTLVEAVSAITRTKTCAQIIDILGKAKVVVAKINTIGEAADNPQLVAANGRIDLQVGEHSVGSVASPFQLEAVDMNSATTPPALGHHTDDILAEFGFSRDEIDSFRQSGAFGKAKATMDA</sequence>
<dbReference type="InterPro" id="IPR050483">
    <property type="entry name" value="CoA-transferase_III_domain"/>
</dbReference>